<feature type="non-terminal residue" evidence="1">
    <location>
        <position position="1"/>
    </location>
</feature>
<comment type="caution">
    <text evidence="1">The sequence shown here is derived from an EMBL/GenBank/DDBJ whole genome shotgun (WGS) entry which is preliminary data.</text>
</comment>
<keyword evidence="2" id="KW-1185">Reference proteome</keyword>
<sequence>MLLIPVKGVRVMQAACLKGDNYSTPVEVLPGYKTETPRSPSVLSILAPIDPDINEILGTTDRPKELEGNPIP</sequence>
<evidence type="ECO:0000313" key="2">
    <source>
        <dbReference type="Proteomes" id="UP000708208"/>
    </source>
</evidence>
<reference evidence="1" key="1">
    <citation type="submission" date="2021-06" db="EMBL/GenBank/DDBJ databases">
        <authorList>
            <person name="Hodson N. C."/>
            <person name="Mongue J. A."/>
            <person name="Jaron S. K."/>
        </authorList>
    </citation>
    <scope>NUCLEOTIDE SEQUENCE</scope>
</reference>
<dbReference type="EMBL" id="CAJVCH010199748">
    <property type="protein sequence ID" value="CAG7730750.1"/>
    <property type="molecule type" value="Genomic_DNA"/>
</dbReference>
<evidence type="ECO:0000313" key="1">
    <source>
        <dbReference type="EMBL" id="CAG7730750.1"/>
    </source>
</evidence>
<dbReference type="AlphaFoldDB" id="A0A8J2KRE8"/>
<proteinExistence type="predicted"/>
<dbReference type="Proteomes" id="UP000708208">
    <property type="component" value="Unassembled WGS sequence"/>
</dbReference>
<protein>
    <submittedName>
        <fullName evidence="1">Uncharacterized protein</fullName>
    </submittedName>
</protein>
<gene>
    <name evidence="1" type="ORF">AFUS01_LOCUS19371</name>
</gene>
<name>A0A8J2KRE8_9HEXA</name>
<accession>A0A8J2KRE8</accession>
<organism evidence="1 2">
    <name type="scientific">Allacma fusca</name>
    <dbReference type="NCBI Taxonomy" id="39272"/>
    <lineage>
        <taxon>Eukaryota</taxon>
        <taxon>Metazoa</taxon>
        <taxon>Ecdysozoa</taxon>
        <taxon>Arthropoda</taxon>
        <taxon>Hexapoda</taxon>
        <taxon>Collembola</taxon>
        <taxon>Symphypleona</taxon>
        <taxon>Sminthuridae</taxon>
        <taxon>Allacma</taxon>
    </lineage>
</organism>